<feature type="domain" description="HTH gntR-type" evidence="4">
    <location>
        <begin position="17"/>
        <end position="85"/>
    </location>
</feature>
<comment type="caution">
    <text evidence="5">The sequence shown here is derived from an EMBL/GenBank/DDBJ whole genome shotgun (WGS) entry which is preliminary data.</text>
</comment>
<dbReference type="Pfam" id="PF00392">
    <property type="entry name" value="GntR"/>
    <property type="match status" value="1"/>
</dbReference>
<dbReference type="Pfam" id="PF13377">
    <property type="entry name" value="Peripla_BP_3"/>
    <property type="match status" value="1"/>
</dbReference>
<dbReference type="InterPro" id="IPR036390">
    <property type="entry name" value="WH_DNA-bd_sf"/>
</dbReference>
<evidence type="ECO:0000259" key="4">
    <source>
        <dbReference type="PROSITE" id="PS50949"/>
    </source>
</evidence>
<evidence type="ECO:0000313" key="6">
    <source>
        <dbReference type="Proteomes" id="UP000030140"/>
    </source>
</evidence>
<dbReference type="InterPro" id="IPR046335">
    <property type="entry name" value="LacI/GalR-like_sensor"/>
</dbReference>
<dbReference type="CDD" id="cd07377">
    <property type="entry name" value="WHTH_GntR"/>
    <property type="match status" value="1"/>
</dbReference>
<dbReference type="GO" id="GO:0003700">
    <property type="term" value="F:DNA-binding transcription factor activity"/>
    <property type="evidence" value="ECO:0007669"/>
    <property type="project" value="InterPro"/>
</dbReference>
<keyword evidence="3" id="KW-0804">Transcription</keyword>
<dbReference type="SMART" id="SM00345">
    <property type="entry name" value="HTH_GNTR"/>
    <property type="match status" value="1"/>
</dbReference>
<keyword evidence="1" id="KW-0805">Transcription regulation</keyword>
<dbReference type="EMBL" id="JSAQ01000001">
    <property type="protein sequence ID" value="KGO07403.1"/>
    <property type="molecule type" value="Genomic_DNA"/>
</dbReference>
<evidence type="ECO:0000313" key="5">
    <source>
        <dbReference type="EMBL" id="KGO07403.1"/>
    </source>
</evidence>
<organism evidence="5 6">
    <name type="scientific">Dokdonia donghaensis DSW-1</name>
    <dbReference type="NCBI Taxonomy" id="1300343"/>
    <lineage>
        <taxon>Bacteria</taxon>
        <taxon>Pseudomonadati</taxon>
        <taxon>Bacteroidota</taxon>
        <taxon>Flavobacteriia</taxon>
        <taxon>Flavobacteriales</taxon>
        <taxon>Flavobacteriaceae</taxon>
        <taxon>Dokdonia</taxon>
    </lineage>
</organism>
<dbReference type="Proteomes" id="UP000030140">
    <property type="component" value="Unassembled WGS sequence"/>
</dbReference>
<dbReference type="RefSeq" id="WP_035327423.1">
    <property type="nucleotide sequence ID" value="NZ_CP015125.1"/>
</dbReference>
<dbReference type="InterPro" id="IPR000524">
    <property type="entry name" value="Tscrpt_reg_HTH_GntR"/>
</dbReference>
<dbReference type="SUPFAM" id="SSF46785">
    <property type="entry name" value="Winged helix' DNA-binding domain"/>
    <property type="match status" value="1"/>
</dbReference>
<keyword evidence="6" id="KW-1185">Reference proteome</keyword>
<name>A0A0A2GY20_9FLAO</name>
<dbReference type="PROSITE" id="PS50949">
    <property type="entry name" value="HTH_GNTR"/>
    <property type="match status" value="1"/>
</dbReference>
<proteinExistence type="predicted"/>
<dbReference type="GO" id="GO:0003677">
    <property type="term" value="F:DNA binding"/>
    <property type="evidence" value="ECO:0007669"/>
    <property type="project" value="UniProtKB-KW"/>
</dbReference>
<dbReference type="OrthoDB" id="742238at2"/>
<dbReference type="Gene3D" id="1.10.10.10">
    <property type="entry name" value="Winged helix-like DNA-binding domain superfamily/Winged helix DNA-binding domain"/>
    <property type="match status" value="1"/>
</dbReference>
<dbReference type="Gene3D" id="3.40.50.2300">
    <property type="match status" value="2"/>
</dbReference>
<dbReference type="KEGG" id="ddo:I597_1186"/>
<sequence length="338" mass="39146">MQALLEKIHDLKNIISISKHEQIVFGIINSIEAGILKVDDKLPSINEMVAEIGYARKTIVKAYTELKERGLVESKNLKGYYIVSLETNMTLKVALVLYAFHSFQEDFYNTVRKELGKRFQIDVFFHHNNLTIFKNIMDNVSRKYGAYIIAPIQHPDVPDILKNIAEDKLILVDREVPMPKNYSYATQEFEQITYNHLVDLAPRIKKYDRFILFYKGHTDLPEGVLYAFQRFINDFNIKGEVATVYKSKILKKKTAYFTISDSNLWQILKDARKLEYRIGRDIGILAHDDNIVKEIAFGGITTISTDFELMAKKAAKFVKYGGKLQEIIPTYLRERNSL</sequence>
<dbReference type="InterPro" id="IPR028082">
    <property type="entry name" value="Peripla_BP_I"/>
</dbReference>
<reference evidence="5 6" key="1">
    <citation type="submission" date="2014-10" db="EMBL/GenBank/DDBJ databases">
        <title>Draft genome sequence of the proteorhodopsin-containing marine bacterium Dokdonia donghaensis.</title>
        <authorList>
            <person name="Gomez-Consarnau L."/>
            <person name="Gonzalez J.M."/>
            <person name="Riedel T."/>
            <person name="Jaenicke S."/>
            <person name="Wagner-Doebler I."/>
            <person name="Fuhrman J.A."/>
        </authorList>
    </citation>
    <scope>NUCLEOTIDE SEQUENCE [LARGE SCALE GENOMIC DNA]</scope>
    <source>
        <strain evidence="5 6">DSW-1</strain>
    </source>
</reference>
<dbReference type="InterPro" id="IPR036388">
    <property type="entry name" value="WH-like_DNA-bd_sf"/>
</dbReference>
<evidence type="ECO:0000256" key="3">
    <source>
        <dbReference type="ARBA" id="ARBA00023163"/>
    </source>
</evidence>
<dbReference type="PATRIC" id="fig|1300343.5.peg.1197"/>
<protein>
    <submittedName>
        <fullName evidence="5">GntR family transcriptional regulator</fullName>
    </submittedName>
</protein>
<evidence type="ECO:0000256" key="1">
    <source>
        <dbReference type="ARBA" id="ARBA00023015"/>
    </source>
</evidence>
<dbReference type="SUPFAM" id="SSF53822">
    <property type="entry name" value="Periplasmic binding protein-like I"/>
    <property type="match status" value="1"/>
</dbReference>
<accession>A0A0A2GY20</accession>
<evidence type="ECO:0000256" key="2">
    <source>
        <dbReference type="ARBA" id="ARBA00023125"/>
    </source>
</evidence>
<gene>
    <name evidence="5" type="ORF">NV36_11535</name>
</gene>
<keyword evidence="2" id="KW-0238">DNA-binding</keyword>
<dbReference type="PANTHER" id="PTHR38445:SF10">
    <property type="entry name" value="GNTR-FAMILY TRANSCRIPTIONAL REGULATOR"/>
    <property type="match status" value="1"/>
</dbReference>
<dbReference type="PANTHER" id="PTHR38445">
    <property type="entry name" value="HTH-TYPE TRANSCRIPTIONAL REPRESSOR YTRA"/>
    <property type="match status" value="1"/>
</dbReference>
<dbReference type="AlphaFoldDB" id="A0A0A2GY20"/>